<proteinExistence type="inferred from homology"/>
<dbReference type="GO" id="GO:0017000">
    <property type="term" value="P:antibiotic biosynthetic process"/>
    <property type="evidence" value="ECO:0007669"/>
    <property type="project" value="UniProtKB-ARBA"/>
</dbReference>
<dbReference type="Gene3D" id="3.40.50.1820">
    <property type="entry name" value="alpha/beta hydrolase"/>
    <property type="match status" value="1"/>
</dbReference>
<dbReference type="InterPro" id="IPR019819">
    <property type="entry name" value="Carboxylesterase_B_CS"/>
</dbReference>
<evidence type="ECO:0000256" key="3">
    <source>
        <dbReference type="RuleBase" id="RU361235"/>
    </source>
</evidence>
<evidence type="ECO:0000259" key="4">
    <source>
        <dbReference type="Pfam" id="PF00135"/>
    </source>
</evidence>
<keyword evidence="6" id="KW-1185">Reference proteome</keyword>
<dbReference type="InterPro" id="IPR002018">
    <property type="entry name" value="CarbesteraseB"/>
</dbReference>
<evidence type="ECO:0000313" key="6">
    <source>
        <dbReference type="Proteomes" id="UP001149165"/>
    </source>
</evidence>
<dbReference type="Proteomes" id="UP001149165">
    <property type="component" value="Unassembled WGS sequence"/>
</dbReference>
<dbReference type="InterPro" id="IPR050309">
    <property type="entry name" value="Type-B_Carboxylest/Lipase"/>
</dbReference>
<dbReference type="OrthoDB" id="408631at2759"/>
<dbReference type="GO" id="GO:0016787">
    <property type="term" value="F:hydrolase activity"/>
    <property type="evidence" value="ECO:0007669"/>
    <property type="project" value="UniProtKB-KW"/>
</dbReference>
<sequence length="555" mass="61007">MTNSSESSAVQVTGGLIQGVQSGFDPRITSFKGIPYAAPPVGLNRFRPPQPVVPWEGVRVCDTIGPSCPQAPPDPKYINVLKGHSQSEDCLYLNVWKPSDTNEKQYPVFVWYHGGGFREGGSADPNFDGTGLAQKGLIVVVPSFRLSVFGYFAHPELSAESTSGTSGMVGMLDAIQVLRWINTNIARFGGNPNQVTIAGQSAGNAMCHTLLVSPLAKGLLHGVILQSGARPFQEPSTANGPMSYRSLEQAEQEGVDILKELGLTSIAELRSFNDMDKLLELSLRRDHQCWGPPPFFRLVLDGYVIPHSWSKCMTEGPANDVPVMAGMNSDEGGTYNEPRFTYEDFLDCVEGRLGSGSTYGRGGPQWVKKFHDLYAPVDRIPGKGPLAAWNAASRDNTRNNLSLWAQEYHQNTSSPVYGYYFTHPIPDWHNWQPDYNSPKVSGFTNQKGPVSGAYHGAEFAYTFNSLITNNLRPWTEADFIVGDKVSTLWANFSKCGDPNGPVDSSKPPSGVAHWPNLVDNPTSLLELGGSWQILETAEPEKRDFWTSYVHSQKRW</sequence>
<reference evidence="5" key="1">
    <citation type="submission" date="2022-11" db="EMBL/GenBank/DDBJ databases">
        <authorList>
            <person name="Petersen C."/>
        </authorList>
    </citation>
    <scope>NUCLEOTIDE SEQUENCE</scope>
    <source>
        <strain evidence="5">IBT 30069</strain>
    </source>
</reference>
<name>A0A9W9KID5_9EURO</name>
<dbReference type="PROSITE" id="PS00122">
    <property type="entry name" value="CARBOXYLESTERASE_B_1"/>
    <property type="match status" value="1"/>
</dbReference>
<comment type="caution">
    <text evidence="5">The sequence shown here is derived from an EMBL/GenBank/DDBJ whole genome shotgun (WGS) entry which is preliminary data.</text>
</comment>
<feature type="domain" description="Carboxylesterase type B" evidence="4">
    <location>
        <begin position="7"/>
        <end position="545"/>
    </location>
</feature>
<dbReference type="EC" id="3.1.1.-" evidence="3"/>
<dbReference type="EMBL" id="JAPQKH010000003">
    <property type="protein sequence ID" value="KAJ5106352.1"/>
    <property type="molecule type" value="Genomic_DNA"/>
</dbReference>
<gene>
    <name evidence="5" type="ORF">N7456_003027</name>
</gene>
<dbReference type="AlphaFoldDB" id="A0A9W9KID5"/>
<dbReference type="PROSITE" id="PS00941">
    <property type="entry name" value="CARBOXYLESTERASE_B_2"/>
    <property type="match status" value="1"/>
</dbReference>
<keyword evidence="2 3" id="KW-0378">Hydrolase</keyword>
<dbReference type="GO" id="GO:0072330">
    <property type="term" value="P:monocarboxylic acid biosynthetic process"/>
    <property type="evidence" value="ECO:0007669"/>
    <property type="project" value="UniProtKB-ARBA"/>
</dbReference>
<evidence type="ECO:0000313" key="5">
    <source>
        <dbReference type="EMBL" id="KAJ5106352.1"/>
    </source>
</evidence>
<organism evidence="5 6">
    <name type="scientific">Penicillium angulare</name>
    <dbReference type="NCBI Taxonomy" id="116970"/>
    <lineage>
        <taxon>Eukaryota</taxon>
        <taxon>Fungi</taxon>
        <taxon>Dikarya</taxon>
        <taxon>Ascomycota</taxon>
        <taxon>Pezizomycotina</taxon>
        <taxon>Eurotiomycetes</taxon>
        <taxon>Eurotiomycetidae</taxon>
        <taxon>Eurotiales</taxon>
        <taxon>Aspergillaceae</taxon>
        <taxon>Penicillium</taxon>
    </lineage>
</organism>
<accession>A0A9W9KID5</accession>
<dbReference type="SUPFAM" id="SSF53474">
    <property type="entry name" value="alpha/beta-Hydrolases"/>
    <property type="match status" value="1"/>
</dbReference>
<protein>
    <recommendedName>
        <fullName evidence="3">Carboxylic ester hydrolase</fullName>
        <ecNumber evidence="3">3.1.1.-</ecNumber>
    </recommendedName>
</protein>
<dbReference type="Pfam" id="PF00135">
    <property type="entry name" value="COesterase"/>
    <property type="match status" value="1"/>
</dbReference>
<dbReference type="InterPro" id="IPR019826">
    <property type="entry name" value="Carboxylesterase_B_AS"/>
</dbReference>
<dbReference type="InterPro" id="IPR029058">
    <property type="entry name" value="AB_hydrolase_fold"/>
</dbReference>
<evidence type="ECO:0000256" key="1">
    <source>
        <dbReference type="ARBA" id="ARBA00005964"/>
    </source>
</evidence>
<dbReference type="PANTHER" id="PTHR11559">
    <property type="entry name" value="CARBOXYLESTERASE"/>
    <property type="match status" value="1"/>
</dbReference>
<reference evidence="5" key="2">
    <citation type="journal article" date="2023" name="IMA Fungus">
        <title>Comparative genomic study of the Penicillium genus elucidates a diverse pangenome and 15 lateral gene transfer events.</title>
        <authorList>
            <person name="Petersen C."/>
            <person name="Sorensen T."/>
            <person name="Nielsen M.R."/>
            <person name="Sondergaard T.E."/>
            <person name="Sorensen J.L."/>
            <person name="Fitzpatrick D.A."/>
            <person name="Frisvad J.C."/>
            <person name="Nielsen K.L."/>
        </authorList>
    </citation>
    <scope>NUCLEOTIDE SEQUENCE</scope>
    <source>
        <strain evidence="5">IBT 30069</strain>
    </source>
</reference>
<evidence type="ECO:0000256" key="2">
    <source>
        <dbReference type="ARBA" id="ARBA00022801"/>
    </source>
</evidence>
<comment type="similarity">
    <text evidence="1 3">Belongs to the type-B carboxylesterase/lipase family.</text>
</comment>